<dbReference type="Proteomes" id="UP000253529">
    <property type="component" value="Unassembled WGS sequence"/>
</dbReference>
<evidence type="ECO:0000313" key="1">
    <source>
        <dbReference type="EMBL" id="RBP06393.1"/>
    </source>
</evidence>
<dbReference type="Gene3D" id="3.20.20.80">
    <property type="entry name" value="Glycosidases"/>
    <property type="match status" value="1"/>
</dbReference>
<proteinExistence type="predicted"/>
<dbReference type="InterPro" id="IPR017853">
    <property type="entry name" value="GH"/>
</dbReference>
<keyword evidence="2" id="KW-1185">Reference proteome</keyword>
<evidence type="ECO:0000313" key="2">
    <source>
        <dbReference type="Proteomes" id="UP000253529"/>
    </source>
</evidence>
<sequence length="853" mass="91654">MRKPRRRTVLGWIASAIALLWPWPVLAEALLVGVNVVNPMRASVADQNAILAEIKAARVAVIRCGISNDDKGVDFAKRALAQGIRLQLIVTPEYGPSAPKRPYQPDAFPHMWGGPPLSAADPALSKAAFQRLFDALDAAGIPIAGAELGNEINWAGFNPEFPLPGEGRIFSLEDLAGDPEAAQVARGFLKYLDVLAALKDVRDRSRLNHAAPIISAGLVSAEDGAKIYNSKKEDMVSLSATLAFLRAHGLDRLVDAYGVHAYPSTARPGDPAATAALKQRLQRVDLAACRPRGAGAGKPCWITEWGFPNADLACPSAREAGRTLLVEETRAAFSEAAAEGRLMGIDYFSWNSDPWSKEPDADSVFRCGALTQSGRAAMAPEVREAKAASAEPGRAGPDGSMRVRVGPPLVVRGPAPDIADDSFTEIELPNGLFRGFTAAGTTIAIDGKTPHDMGGKARTVLGRGPPGAPDSCGQWLQHVERQGKTLIGWVHNETACDYAKGGQTHASMTIATSADDGLTWTVEGPIIRGTDPPAAGKETGDSCVTAIRGDDGYDYAYCKHNGGHPWEGGYGFIARAPASDPGPGKWTKYFDGAWSEPGVDGRSGKLDGGGVAWWRTTSQTLGLNWVKGGLGLEASKDRLHFAPVFAEPLMLAEPGDWSRKNGLELVAYPVLLDAKSGSNQLGDRWLLTYMYLSPGETFARRYLVFRPVDIAWTRGPGEPEVGEMLTHWYAAARHDHWATTAPVPENNSAYKLVAELGYVMTSPDAAHASVELEECVSDGPGHPDHILIENGVCESHGYRRLRSAGFVYSAQQTNTQPLYRCYSDSEKSHFAANRDDCDGMGKREALLGYDLER</sequence>
<gene>
    <name evidence="1" type="ORF">DFR50_13113</name>
</gene>
<dbReference type="AlphaFoldDB" id="A0A366EVH2"/>
<accession>A0A366EVH2</accession>
<comment type="caution">
    <text evidence="1">The sequence shown here is derived from an EMBL/GenBank/DDBJ whole genome shotgun (WGS) entry which is preliminary data.</text>
</comment>
<protein>
    <submittedName>
        <fullName evidence="1">Uncharacterized protein</fullName>
    </submittedName>
</protein>
<dbReference type="EMBL" id="QNRK01000031">
    <property type="protein sequence ID" value="RBP06393.1"/>
    <property type="molecule type" value="Genomic_DNA"/>
</dbReference>
<dbReference type="RefSeq" id="WP_147262866.1">
    <property type="nucleotide sequence ID" value="NZ_QNRK01000031.1"/>
</dbReference>
<dbReference type="OrthoDB" id="8251739at2"/>
<name>A0A366EVH2_9HYPH</name>
<dbReference type="SUPFAM" id="SSF51445">
    <property type="entry name" value="(Trans)glycosidases"/>
    <property type="match status" value="1"/>
</dbReference>
<reference evidence="1 2" key="1">
    <citation type="submission" date="2018-06" db="EMBL/GenBank/DDBJ databases">
        <title>Genomic Encyclopedia of Type Strains, Phase IV (KMG-IV): sequencing the most valuable type-strain genomes for metagenomic binning, comparative biology and taxonomic classification.</title>
        <authorList>
            <person name="Goeker M."/>
        </authorList>
    </citation>
    <scope>NUCLEOTIDE SEQUENCE [LARGE SCALE GENOMIC DNA]</scope>
    <source>
        <strain evidence="1 2">DSM 24875</strain>
    </source>
</reference>
<organism evidence="1 2">
    <name type="scientific">Roseiarcus fermentans</name>
    <dbReference type="NCBI Taxonomy" id="1473586"/>
    <lineage>
        <taxon>Bacteria</taxon>
        <taxon>Pseudomonadati</taxon>
        <taxon>Pseudomonadota</taxon>
        <taxon>Alphaproteobacteria</taxon>
        <taxon>Hyphomicrobiales</taxon>
        <taxon>Roseiarcaceae</taxon>
        <taxon>Roseiarcus</taxon>
    </lineage>
</organism>